<feature type="compositionally biased region" description="Polar residues" evidence="1">
    <location>
        <begin position="302"/>
        <end position="329"/>
    </location>
</feature>
<feature type="region of interest" description="Disordered" evidence="1">
    <location>
        <begin position="1"/>
        <end position="252"/>
    </location>
</feature>
<organism evidence="2 4">
    <name type="scientific">Didymodactylos carnosus</name>
    <dbReference type="NCBI Taxonomy" id="1234261"/>
    <lineage>
        <taxon>Eukaryota</taxon>
        <taxon>Metazoa</taxon>
        <taxon>Spiralia</taxon>
        <taxon>Gnathifera</taxon>
        <taxon>Rotifera</taxon>
        <taxon>Eurotatoria</taxon>
        <taxon>Bdelloidea</taxon>
        <taxon>Philodinida</taxon>
        <taxon>Philodinidae</taxon>
        <taxon>Didymodactylos</taxon>
    </lineage>
</organism>
<dbReference type="EMBL" id="CAJNOK010005440">
    <property type="protein sequence ID" value="CAF0972481.1"/>
    <property type="molecule type" value="Genomic_DNA"/>
</dbReference>
<feature type="compositionally biased region" description="Acidic residues" evidence="1">
    <location>
        <begin position="52"/>
        <end position="61"/>
    </location>
</feature>
<comment type="caution">
    <text evidence="2">The sequence shown here is derived from an EMBL/GenBank/DDBJ whole genome shotgun (WGS) entry which is preliminary data.</text>
</comment>
<feature type="compositionally biased region" description="Polar residues" evidence="1">
    <location>
        <begin position="180"/>
        <end position="216"/>
    </location>
</feature>
<feature type="compositionally biased region" description="Polar residues" evidence="1">
    <location>
        <begin position="129"/>
        <end position="143"/>
    </location>
</feature>
<evidence type="ECO:0000256" key="1">
    <source>
        <dbReference type="SAM" id="MobiDB-lite"/>
    </source>
</evidence>
<name>A0A8S2DTJ8_9BILA</name>
<feature type="region of interest" description="Disordered" evidence="1">
    <location>
        <begin position="289"/>
        <end position="343"/>
    </location>
</feature>
<evidence type="ECO:0000313" key="2">
    <source>
        <dbReference type="EMBL" id="CAF0972481.1"/>
    </source>
</evidence>
<reference evidence="2" key="1">
    <citation type="submission" date="2021-02" db="EMBL/GenBank/DDBJ databases">
        <authorList>
            <person name="Nowell W R."/>
        </authorList>
    </citation>
    <scope>NUCLEOTIDE SEQUENCE</scope>
</reference>
<dbReference type="Proteomes" id="UP000682733">
    <property type="component" value="Unassembled WGS sequence"/>
</dbReference>
<proteinExistence type="predicted"/>
<sequence length="762" mass="86354">MSNEWNDFQHEQAGQGMSKSDMSEMYQAEQSGSIGDSGRSDESTAISSMTIENDDDIDDITLNDVAGASHDTAGTDGENKHDETTSSNSWNQYQHEHAGQGMSKSEMSADYQAGKDNTSDTNNDRETDTNVQPSSSDVNTQQPAEKETEGSSFPSPASREETHLSTNQWNQYQHAHGGENLTQEQVSAGYQAQKNTSDQNDMNTSNQKTDANNNVNEDTDIESMFPSSGSDVKMQHPQQQTQAPSSTDSESQLKNAWNVYQHEHAGQNLTQEQMSAGYQVQKENNNSLLSDRTDSRQESNENDQNTISTSPSESTNVASQVQTLAEQPITSNSTNTSNNEHESKTRWIEYEHAHKGQHLNSTQLAERYGRDQAQQQLQEVSTGEVAEYTWNQYQHAHKGQHLNPTQLSAGFRRRQRPEFIYSPKQQTYYQENKQQRSSRQQQSALATHHDKKQSQPTKGPLIWNEYQKHIGKGKTSTENSTPYQQYKTFQWDDSYRLEITSNGQLDPNAPGSQEAIKTGLFDEQGFLRREGRISYSAFQTILRQMNVNPEQISSMYANLTGTPDLNTGHLKQNSKYKKHIPQHLSPQRRPRDADHVFEPQNIKSFLIHRRLDDHNFHILRQVLNSQQNIQSRGAKVNRHIKGIANTGIANNRPSLTRGTYQQEIVQAEQARVLAQECMRQGADQAATQLNLVADKCERLRVIHRCLSSLTAERSNFDQESPTIIPLLQQIRDYEQKYGKLNFQGGNVTQQHLKLFDIARQQQ</sequence>
<protein>
    <submittedName>
        <fullName evidence="2">Uncharacterized protein</fullName>
    </submittedName>
</protein>
<gene>
    <name evidence="2" type="ORF">OVA965_LOCUS13174</name>
    <name evidence="3" type="ORF">TMI583_LOCUS13177</name>
</gene>
<dbReference type="EMBL" id="CAJOBA010005446">
    <property type="protein sequence ID" value="CAF3743807.1"/>
    <property type="molecule type" value="Genomic_DNA"/>
</dbReference>
<feature type="compositionally biased region" description="Polar residues" evidence="1">
    <location>
        <begin position="225"/>
        <end position="252"/>
    </location>
</feature>
<evidence type="ECO:0000313" key="4">
    <source>
        <dbReference type="Proteomes" id="UP000677228"/>
    </source>
</evidence>
<evidence type="ECO:0000313" key="3">
    <source>
        <dbReference type="EMBL" id="CAF3743807.1"/>
    </source>
</evidence>
<feature type="compositionally biased region" description="Polar residues" evidence="1">
    <location>
        <begin position="423"/>
        <end position="432"/>
    </location>
</feature>
<dbReference type="Proteomes" id="UP000677228">
    <property type="component" value="Unassembled WGS sequence"/>
</dbReference>
<dbReference type="AlphaFoldDB" id="A0A8S2DTJ8"/>
<feature type="region of interest" description="Disordered" evidence="1">
    <location>
        <begin position="421"/>
        <end position="461"/>
    </location>
</feature>
<feature type="compositionally biased region" description="Polar residues" evidence="1">
    <location>
        <begin position="164"/>
        <end position="173"/>
    </location>
</feature>
<accession>A0A8S2DTJ8</accession>